<feature type="chain" id="PRO_5046520246" description="Secreted protein" evidence="2">
    <location>
        <begin position="22"/>
        <end position="326"/>
    </location>
</feature>
<gene>
    <name evidence="3" type="ORF">ACG0Z6_11235</name>
</gene>
<feature type="signal peptide" evidence="2">
    <location>
        <begin position="1"/>
        <end position="21"/>
    </location>
</feature>
<evidence type="ECO:0000313" key="4">
    <source>
        <dbReference type="Proteomes" id="UP001606099"/>
    </source>
</evidence>
<proteinExistence type="predicted"/>
<accession>A0ABW7FWY3</accession>
<evidence type="ECO:0000313" key="3">
    <source>
        <dbReference type="EMBL" id="MFG6448808.1"/>
    </source>
</evidence>
<reference evidence="3 4" key="1">
    <citation type="submission" date="2024-08" db="EMBL/GenBank/DDBJ databases">
        <authorList>
            <person name="Lu H."/>
        </authorList>
    </citation>
    <scope>NUCLEOTIDE SEQUENCE [LARGE SCALE GENOMIC DNA]</scope>
    <source>
        <strain evidence="3 4">BYS180W</strain>
    </source>
</reference>
<organism evidence="3 4">
    <name type="scientific">Roseateles rivi</name>
    <dbReference type="NCBI Taxonomy" id="3299028"/>
    <lineage>
        <taxon>Bacteria</taxon>
        <taxon>Pseudomonadati</taxon>
        <taxon>Pseudomonadota</taxon>
        <taxon>Betaproteobacteria</taxon>
        <taxon>Burkholderiales</taxon>
        <taxon>Sphaerotilaceae</taxon>
        <taxon>Roseateles</taxon>
    </lineage>
</organism>
<name>A0ABW7FWY3_9BURK</name>
<comment type="caution">
    <text evidence="3">The sequence shown here is derived from an EMBL/GenBank/DDBJ whole genome shotgun (WGS) entry which is preliminary data.</text>
</comment>
<protein>
    <recommendedName>
        <fullName evidence="5">Secreted protein</fullName>
    </recommendedName>
</protein>
<keyword evidence="4" id="KW-1185">Reference proteome</keyword>
<feature type="region of interest" description="Disordered" evidence="1">
    <location>
        <begin position="26"/>
        <end position="59"/>
    </location>
</feature>
<dbReference type="RefSeq" id="WP_394461400.1">
    <property type="nucleotide sequence ID" value="NZ_JBIGHZ010000004.1"/>
</dbReference>
<evidence type="ECO:0000256" key="1">
    <source>
        <dbReference type="SAM" id="MobiDB-lite"/>
    </source>
</evidence>
<keyword evidence="2" id="KW-0732">Signal</keyword>
<evidence type="ECO:0000256" key="2">
    <source>
        <dbReference type="SAM" id="SignalP"/>
    </source>
</evidence>
<dbReference type="EMBL" id="JBIGHZ010000004">
    <property type="protein sequence ID" value="MFG6448808.1"/>
    <property type="molecule type" value="Genomic_DNA"/>
</dbReference>
<evidence type="ECO:0008006" key="5">
    <source>
        <dbReference type="Google" id="ProtNLM"/>
    </source>
</evidence>
<feature type="compositionally biased region" description="Polar residues" evidence="1">
    <location>
        <begin position="41"/>
        <end position="53"/>
    </location>
</feature>
<dbReference type="Proteomes" id="UP001606099">
    <property type="component" value="Unassembled WGS sequence"/>
</dbReference>
<sequence>MKYISRVLVAGAVLYLAVQYAQQPATTPQGQSPVHAAKPAANQTSSPEGQTARSMIPASAPTPQAIAASEPLLGTRLAYGMDSFTPQEALVVGNRLLSCERVTQNAQLELANAGVLSEPVRQQMARRHHQELVACQSVQGDAQALGQALMVRAFRGGQAGAAVILMTLHEPFPGKPSDAELVAQARKDLWSGDLMTASQALLHRERKLQEGRRVTGPGVTQSLDESLQLAAALVQAAALSADATVLQRQRQYALDYAWALWRHQYKPDMDDEALRRTRALAGTTVWPPGLPNPMNTSARASIETLAQAQARNAADFVRQWNSLDAQ</sequence>